<evidence type="ECO:0000256" key="2">
    <source>
        <dbReference type="SAM" id="Phobius"/>
    </source>
</evidence>
<keyword evidence="4" id="KW-1185">Reference proteome</keyword>
<dbReference type="AlphaFoldDB" id="A0A371CQL7"/>
<evidence type="ECO:0000256" key="1">
    <source>
        <dbReference type="SAM" id="MobiDB-lite"/>
    </source>
</evidence>
<dbReference type="EMBL" id="KZ857481">
    <property type="protein sequence ID" value="RDX42576.1"/>
    <property type="molecule type" value="Genomic_DNA"/>
</dbReference>
<reference evidence="3 4" key="1">
    <citation type="journal article" date="2018" name="Biotechnol. Biofuels">
        <title>Integrative visual omics of the white-rot fungus Polyporus brumalis exposes the biotechnological potential of its oxidative enzymes for delignifying raw plant biomass.</title>
        <authorList>
            <person name="Miyauchi S."/>
            <person name="Rancon A."/>
            <person name="Drula E."/>
            <person name="Hage H."/>
            <person name="Chaduli D."/>
            <person name="Favel A."/>
            <person name="Grisel S."/>
            <person name="Henrissat B."/>
            <person name="Herpoel-Gimbert I."/>
            <person name="Ruiz-Duenas F.J."/>
            <person name="Chevret D."/>
            <person name="Hainaut M."/>
            <person name="Lin J."/>
            <person name="Wang M."/>
            <person name="Pangilinan J."/>
            <person name="Lipzen A."/>
            <person name="Lesage-Meessen L."/>
            <person name="Navarro D."/>
            <person name="Riley R."/>
            <person name="Grigoriev I.V."/>
            <person name="Zhou S."/>
            <person name="Raouche S."/>
            <person name="Rosso M.N."/>
        </authorList>
    </citation>
    <scope>NUCLEOTIDE SEQUENCE [LARGE SCALE GENOMIC DNA]</scope>
    <source>
        <strain evidence="3 4">BRFM 1820</strain>
    </source>
</reference>
<keyword evidence="2" id="KW-0812">Transmembrane</keyword>
<gene>
    <name evidence="3" type="ORF">OH76DRAFT_1488544</name>
</gene>
<organism evidence="3 4">
    <name type="scientific">Lentinus brumalis</name>
    <dbReference type="NCBI Taxonomy" id="2498619"/>
    <lineage>
        <taxon>Eukaryota</taxon>
        <taxon>Fungi</taxon>
        <taxon>Dikarya</taxon>
        <taxon>Basidiomycota</taxon>
        <taxon>Agaricomycotina</taxon>
        <taxon>Agaricomycetes</taxon>
        <taxon>Polyporales</taxon>
        <taxon>Polyporaceae</taxon>
        <taxon>Lentinus</taxon>
    </lineage>
</organism>
<feature type="transmembrane region" description="Helical" evidence="2">
    <location>
        <begin position="137"/>
        <end position="159"/>
    </location>
</feature>
<sequence length="170" mass="17671">MSFPTPPLMSPSTTSVLGPLCPLPREPNITRPAPACVLSSDDQAEHSEPPPPYSLLSTEDYQIPTLSDAGPSGAVDSAAISRLDSDTPGEVPMVSYPPPAIPATLPLMPQSVFAPSLNTYTAVDAHGNNAVNVPQRAAVLALVLLAFILAILLTIRIALATVPSTSTRIP</sequence>
<evidence type="ECO:0000313" key="3">
    <source>
        <dbReference type="EMBL" id="RDX42576.1"/>
    </source>
</evidence>
<evidence type="ECO:0000313" key="4">
    <source>
        <dbReference type="Proteomes" id="UP000256964"/>
    </source>
</evidence>
<keyword evidence="2" id="KW-0472">Membrane</keyword>
<name>A0A371CQL7_9APHY</name>
<proteinExistence type="predicted"/>
<keyword evidence="2" id="KW-1133">Transmembrane helix</keyword>
<feature type="region of interest" description="Disordered" evidence="1">
    <location>
        <begin position="1"/>
        <end position="58"/>
    </location>
</feature>
<accession>A0A371CQL7</accession>
<dbReference type="Proteomes" id="UP000256964">
    <property type="component" value="Unassembled WGS sequence"/>
</dbReference>
<protein>
    <submittedName>
        <fullName evidence="3">Uncharacterized protein</fullName>
    </submittedName>
</protein>